<evidence type="ECO:0000313" key="2">
    <source>
        <dbReference type="Proteomes" id="UP001054252"/>
    </source>
</evidence>
<gene>
    <name evidence="1" type="ORF">SLEP1_g24595</name>
</gene>
<reference evidence="1 2" key="1">
    <citation type="journal article" date="2021" name="Commun. Biol.">
        <title>The genome of Shorea leprosula (Dipterocarpaceae) highlights the ecological relevance of drought in aseasonal tropical rainforests.</title>
        <authorList>
            <person name="Ng K.K.S."/>
            <person name="Kobayashi M.J."/>
            <person name="Fawcett J.A."/>
            <person name="Hatakeyama M."/>
            <person name="Paape T."/>
            <person name="Ng C.H."/>
            <person name="Ang C.C."/>
            <person name="Tnah L.H."/>
            <person name="Lee C.T."/>
            <person name="Nishiyama T."/>
            <person name="Sese J."/>
            <person name="O'Brien M.J."/>
            <person name="Copetti D."/>
            <person name="Mohd Noor M.I."/>
            <person name="Ong R.C."/>
            <person name="Putra M."/>
            <person name="Sireger I.Z."/>
            <person name="Indrioko S."/>
            <person name="Kosugi Y."/>
            <person name="Izuno A."/>
            <person name="Isagi Y."/>
            <person name="Lee S.L."/>
            <person name="Shimizu K.K."/>
        </authorList>
    </citation>
    <scope>NUCLEOTIDE SEQUENCE [LARGE SCALE GENOMIC DNA]</scope>
    <source>
        <strain evidence="1">214</strain>
    </source>
</reference>
<organism evidence="1 2">
    <name type="scientific">Rubroshorea leprosula</name>
    <dbReference type="NCBI Taxonomy" id="152421"/>
    <lineage>
        <taxon>Eukaryota</taxon>
        <taxon>Viridiplantae</taxon>
        <taxon>Streptophyta</taxon>
        <taxon>Embryophyta</taxon>
        <taxon>Tracheophyta</taxon>
        <taxon>Spermatophyta</taxon>
        <taxon>Magnoliopsida</taxon>
        <taxon>eudicotyledons</taxon>
        <taxon>Gunneridae</taxon>
        <taxon>Pentapetalae</taxon>
        <taxon>rosids</taxon>
        <taxon>malvids</taxon>
        <taxon>Malvales</taxon>
        <taxon>Dipterocarpaceae</taxon>
        <taxon>Rubroshorea</taxon>
    </lineage>
</organism>
<comment type="caution">
    <text evidence="1">The sequence shown here is derived from an EMBL/GenBank/DDBJ whole genome shotgun (WGS) entry which is preliminary data.</text>
</comment>
<evidence type="ECO:0000313" key="1">
    <source>
        <dbReference type="EMBL" id="GKV13603.1"/>
    </source>
</evidence>
<proteinExistence type="predicted"/>
<dbReference type="EMBL" id="BPVZ01000039">
    <property type="protein sequence ID" value="GKV13603.1"/>
    <property type="molecule type" value="Genomic_DNA"/>
</dbReference>
<accession>A0AAV5JME3</accession>
<dbReference type="PROSITE" id="PS51257">
    <property type="entry name" value="PROKAR_LIPOPROTEIN"/>
    <property type="match status" value="1"/>
</dbReference>
<keyword evidence="2" id="KW-1185">Reference proteome</keyword>
<name>A0AAV5JME3_9ROSI</name>
<dbReference type="AlphaFoldDB" id="A0AAV5JME3"/>
<protein>
    <submittedName>
        <fullName evidence="1">Uncharacterized protein</fullName>
    </submittedName>
</protein>
<sequence>MTNGVRKSVSGRADLHPSWVSASLACSLSSPDGSILLHFSSRASSHSLQADFSIWELDS</sequence>
<dbReference type="Proteomes" id="UP001054252">
    <property type="component" value="Unassembled WGS sequence"/>
</dbReference>